<name>A0A1Y3BFU7_EURMA</name>
<dbReference type="InterPro" id="IPR000719">
    <property type="entry name" value="Prot_kinase_dom"/>
</dbReference>
<dbReference type="EMBL" id="MUJZ01021380">
    <property type="protein sequence ID" value="OTF79789.1"/>
    <property type="molecule type" value="Genomic_DNA"/>
</dbReference>
<accession>A0A1Y3BFU7</accession>
<protein>
    <recommendedName>
        <fullName evidence="4">Protein kinase domain-containing protein</fullName>
    </recommendedName>
</protein>
<reference evidence="5 6" key="1">
    <citation type="submission" date="2017-03" db="EMBL/GenBank/DDBJ databases">
        <title>Genome Survey of Euroglyphus maynei.</title>
        <authorList>
            <person name="Arlian L.G."/>
            <person name="Morgan M.S."/>
            <person name="Rider S.D."/>
        </authorList>
    </citation>
    <scope>NUCLEOTIDE SEQUENCE [LARGE SCALE GENOMIC DNA]</scope>
    <source>
        <strain evidence="5">Arlian Lab</strain>
        <tissue evidence="5">Whole body</tissue>
    </source>
</reference>
<dbReference type="PANTHER" id="PTHR24418">
    <property type="entry name" value="TYROSINE-PROTEIN KINASE"/>
    <property type="match status" value="1"/>
</dbReference>
<dbReference type="InterPro" id="IPR017441">
    <property type="entry name" value="Protein_kinase_ATP_BS"/>
</dbReference>
<dbReference type="GO" id="GO:0002009">
    <property type="term" value="P:morphogenesis of an epithelium"/>
    <property type="evidence" value="ECO:0007669"/>
    <property type="project" value="UniProtKB-ARBA"/>
</dbReference>
<dbReference type="InterPro" id="IPR050198">
    <property type="entry name" value="Non-receptor_tyrosine_kinases"/>
</dbReference>
<dbReference type="InterPro" id="IPR020635">
    <property type="entry name" value="Tyr_kinase_cat_dom"/>
</dbReference>
<proteinExistence type="predicted"/>
<feature type="non-terminal residue" evidence="5">
    <location>
        <position position="1"/>
    </location>
</feature>
<feature type="domain" description="Protein kinase" evidence="4">
    <location>
        <begin position="83"/>
        <end position="257"/>
    </location>
</feature>
<dbReference type="InterPro" id="IPR001245">
    <property type="entry name" value="Ser-Thr/Tyr_kinase_cat_dom"/>
</dbReference>
<dbReference type="PROSITE" id="PS50011">
    <property type="entry name" value="PROTEIN_KINASE_DOM"/>
    <property type="match status" value="1"/>
</dbReference>
<dbReference type="Pfam" id="PF07714">
    <property type="entry name" value="PK_Tyr_Ser-Thr"/>
    <property type="match status" value="1"/>
</dbReference>
<evidence type="ECO:0000256" key="1">
    <source>
        <dbReference type="ARBA" id="ARBA00022741"/>
    </source>
</evidence>
<evidence type="ECO:0000259" key="4">
    <source>
        <dbReference type="PROSITE" id="PS50011"/>
    </source>
</evidence>
<organism evidence="5 6">
    <name type="scientific">Euroglyphus maynei</name>
    <name type="common">Mayne's house dust mite</name>
    <dbReference type="NCBI Taxonomy" id="6958"/>
    <lineage>
        <taxon>Eukaryota</taxon>
        <taxon>Metazoa</taxon>
        <taxon>Ecdysozoa</taxon>
        <taxon>Arthropoda</taxon>
        <taxon>Chelicerata</taxon>
        <taxon>Arachnida</taxon>
        <taxon>Acari</taxon>
        <taxon>Acariformes</taxon>
        <taxon>Sarcoptiformes</taxon>
        <taxon>Astigmata</taxon>
        <taxon>Psoroptidia</taxon>
        <taxon>Analgoidea</taxon>
        <taxon>Pyroglyphidae</taxon>
        <taxon>Pyroglyphinae</taxon>
        <taxon>Euroglyphus</taxon>
    </lineage>
</organism>
<dbReference type="Proteomes" id="UP000194236">
    <property type="component" value="Unassembled WGS sequence"/>
</dbReference>
<feature type="non-terminal residue" evidence="5">
    <location>
        <position position="257"/>
    </location>
</feature>
<dbReference type="OrthoDB" id="9976756at2759"/>
<dbReference type="Gene3D" id="1.10.510.10">
    <property type="entry name" value="Transferase(Phosphotransferase) domain 1"/>
    <property type="match status" value="1"/>
</dbReference>
<dbReference type="InterPro" id="IPR008266">
    <property type="entry name" value="Tyr_kinase_AS"/>
</dbReference>
<dbReference type="SUPFAM" id="SSF56112">
    <property type="entry name" value="Protein kinase-like (PK-like)"/>
    <property type="match status" value="1"/>
</dbReference>
<dbReference type="GO" id="GO:0004713">
    <property type="term" value="F:protein tyrosine kinase activity"/>
    <property type="evidence" value="ECO:0007669"/>
    <property type="project" value="InterPro"/>
</dbReference>
<sequence>TANRKFQHVYNGDEINLEKDSIRSNSSVIIEPKKAHFDLISHSPYETFELPVSTRYNKDEQSNEYDDYTNPMEACMEIKREHLQIDELLGNGHFGNVHKGIYRKNGDEKYITVAVKISRVQNNDNSSLSMNNDIQMIDQKLLCEAERMHKLDHRNIIKLIGVCSTSPAFVVMEFAEYGELRNFLLKNGSQLEHRRLIEYSYQISSAMTFLESKQFVHRDIAARNVLVFSFDCVKLADFGLSRYIEDASYYMATNSKL</sequence>
<evidence type="ECO:0000313" key="6">
    <source>
        <dbReference type="Proteomes" id="UP000194236"/>
    </source>
</evidence>
<feature type="binding site" evidence="3">
    <location>
        <position position="116"/>
    </location>
    <ligand>
        <name>ATP</name>
        <dbReference type="ChEBI" id="CHEBI:30616"/>
    </ligand>
</feature>
<dbReference type="Gene3D" id="3.30.200.20">
    <property type="entry name" value="Phosphorylase Kinase, domain 1"/>
    <property type="match status" value="1"/>
</dbReference>
<dbReference type="GO" id="GO:0005524">
    <property type="term" value="F:ATP binding"/>
    <property type="evidence" value="ECO:0007669"/>
    <property type="project" value="UniProtKB-UniRule"/>
</dbReference>
<evidence type="ECO:0000313" key="5">
    <source>
        <dbReference type="EMBL" id="OTF79789.1"/>
    </source>
</evidence>
<keyword evidence="2 3" id="KW-0067">ATP-binding</keyword>
<keyword evidence="1 3" id="KW-0547">Nucleotide-binding</keyword>
<comment type="caution">
    <text evidence="5">The sequence shown here is derived from an EMBL/GenBank/DDBJ whole genome shotgun (WGS) entry which is preliminary data.</text>
</comment>
<dbReference type="SMART" id="SM00219">
    <property type="entry name" value="TyrKc"/>
    <property type="match status" value="1"/>
</dbReference>
<dbReference type="AlphaFoldDB" id="A0A1Y3BFU7"/>
<keyword evidence="6" id="KW-1185">Reference proteome</keyword>
<dbReference type="PROSITE" id="PS00109">
    <property type="entry name" value="PROTEIN_KINASE_TYR"/>
    <property type="match status" value="1"/>
</dbReference>
<dbReference type="PROSITE" id="PS00107">
    <property type="entry name" value="PROTEIN_KINASE_ATP"/>
    <property type="match status" value="1"/>
</dbReference>
<gene>
    <name evidence="5" type="ORF">BLA29_009036</name>
</gene>
<evidence type="ECO:0000256" key="3">
    <source>
        <dbReference type="PROSITE-ProRule" id="PRU10141"/>
    </source>
</evidence>
<evidence type="ECO:0000256" key="2">
    <source>
        <dbReference type="ARBA" id="ARBA00022840"/>
    </source>
</evidence>
<dbReference type="InterPro" id="IPR011009">
    <property type="entry name" value="Kinase-like_dom_sf"/>
</dbReference>